<feature type="compositionally biased region" description="Polar residues" evidence="1">
    <location>
        <begin position="283"/>
        <end position="303"/>
    </location>
</feature>
<accession>A0A8B6HGQ6</accession>
<evidence type="ECO:0000313" key="2">
    <source>
        <dbReference type="EMBL" id="VDI78566.1"/>
    </source>
</evidence>
<feature type="region of interest" description="Disordered" evidence="1">
    <location>
        <begin position="271"/>
        <end position="317"/>
    </location>
</feature>
<comment type="caution">
    <text evidence="2">The sequence shown here is derived from an EMBL/GenBank/DDBJ whole genome shotgun (WGS) entry which is preliminary data.</text>
</comment>
<evidence type="ECO:0000313" key="3">
    <source>
        <dbReference type="Proteomes" id="UP000596742"/>
    </source>
</evidence>
<proteinExistence type="predicted"/>
<protein>
    <submittedName>
        <fullName evidence="2">Uncharacterized protein</fullName>
    </submittedName>
</protein>
<organism evidence="2 3">
    <name type="scientific">Mytilus galloprovincialis</name>
    <name type="common">Mediterranean mussel</name>
    <dbReference type="NCBI Taxonomy" id="29158"/>
    <lineage>
        <taxon>Eukaryota</taxon>
        <taxon>Metazoa</taxon>
        <taxon>Spiralia</taxon>
        <taxon>Lophotrochozoa</taxon>
        <taxon>Mollusca</taxon>
        <taxon>Bivalvia</taxon>
        <taxon>Autobranchia</taxon>
        <taxon>Pteriomorphia</taxon>
        <taxon>Mytilida</taxon>
        <taxon>Mytiloidea</taxon>
        <taxon>Mytilidae</taxon>
        <taxon>Mytilinae</taxon>
        <taxon>Mytilus</taxon>
    </lineage>
</organism>
<reference evidence="2" key="1">
    <citation type="submission" date="2018-11" db="EMBL/GenBank/DDBJ databases">
        <authorList>
            <person name="Alioto T."/>
            <person name="Alioto T."/>
        </authorList>
    </citation>
    <scope>NUCLEOTIDE SEQUENCE</scope>
</reference>
<dbReference type="AlphaFoldDB" id="A0A8B6HGQ6"/>
<dbReference type="Proteomes" id="UP000596742">
    <property type="component" value="Unassembled WGS sequence"/>
</dbReference>
<dbReference type="EMBL" id="UYJE01009989">
    <property type="protein sequence ID" value="VDI78566.1"/>
    <property type="molecule type" value="Genomic_DNA"/>
</dbReference>
<name>A0A8B6HGQ6_MYTGA</name>
<gene>
    <name evidence="2" type="ORF">MGAL_10B019498</name>
</gene>
<evidence type="ECO:0000256" key="1">
    <source>
        <dbReference type="SAM" id="MobiDB-lite"/>
    </source>
</evidence>
<keyword evidence="3" id="KW-1185">Reference proteome</keyword>
<dbReference type="OrthoDB" id="6202620at2759"/>
<sequence length="317" mass="36186">MCSHISLSRLDLPLPANCTRLSTFETDLGDWIVVSSINTTWQRSVVLKDHTRLSSARRGYTINAFSWNGKAGTTRIDTDRKFMEPIYNFQTPPCVEIAAESNTTLGDNFQTTHRSEISAEYSTTLGGNNHILKKVTKDKNICNEYESVSTKRTSVEHVYESDTIHINQYEPLTNQRELDKHTYESTEQALLQSMKTSIEQDENTCNRYESLSTNRNSAEHIYESDTIPINHYQSLKQQKGLDEHTYESTEHALTVLVNQELSQYEPLTIPSESDKHTYESTEHASQVSMKQEGSQYESLTNPPESDKHVYASTKSPR</sequence>
<feature type="compositionally biased region" description="Basic and acidic residues" evidence="1">
    <location>
        <begin position="272"/>
        <end position="282"/>
    </location>
</feature>